<sequence length="179" mass="20759">MYPWFRMMKDVLRARRATPLTPFQPHISRHICWPWDIDPWLELNNGRTLTLYDLGRLPLGERTGLHRIAKAKRWGMAVAGASVRYRRRIRPFRRFTMKTRLIGWDARFVYMEQSMWLGEECASHVLIRSAITRGARGIVAPSEMALALGLPPESPALPAWVEAWIQAEATRPWPPMADI</sequence>
<dbReference type="AlphaFoldDB" id="A0A3P5WZP8"/>
<dbReference type="Proteomes" id="UP000277498">
    <property type="component" value="Unassembled WGS sequence"/>
</dbReference>
<gene>
    <name evidence="1" type="ORF">XINFAN_01838</name>
</gene>
<accession>A0A3P5WZP8</accession>
<dbReference type="RefSeq" id="WP_124086246.1">
    <property type="nucleotide sequence ID" value="NZ_UXAW01000058.1"/>
</dbReference>
<dbReference type="Gene3D" id="3.10.129.10">
    <property type="entry name" value="Hotdog Thioesterase"/>
    <property type="match status" value="1"/>
</dbReference>
<dbReference type="PANTHER" id="PTHR12475">
    <property type="match status" value="1"/>
</dbReference>
<dbReference type="Pfam" id="PF13279">
    <property type="entry name" value="4HBT_2"/>
    <property type="match status" value="1"/>
</dbReference>
<dbReference type="EMBL" id="UXAW01000058">
    <property type="protein sequence ID" value="VDC27271.1"/>
    <property type="molecule type" value="Genomic_DNA"/>
</dbReference>
<proteinExistence type="predicted"/>
<name>A0A3P5WZP8_9RHOB</name>
<organism evidence="1 2">
    <name type="scientific">Pseudogemmobacter humi</name>
    <dbReference type="NCBI Taxonomy" id="2483812"/>
    <lineage>
        <taxon>Bacteria</taxon>
        <taxon>Pseudomonadati</taxon>
        <taxon>Pseudomonadota</taxon>
        <taxon>Alphaproteobacteria</taxon>
        <taxon>Rhodobacterales</taxon>
        <taxon>Paracoccaceae</taxon>
        <taxon>Pseudogemmobacter</taxon>
    </lineage>
</organism>
<dbReference type="InterPro" id="IPR029069">
    <property type="entry name" value="HotDog_dom_sf"/>
</dbReference>
<evidence type="ECO:0008006" key="3">
    <source>
        <dbReference type="Google" id="ProtNLM"/>
    </source>
</evidence>
<dbReference type="OrthoDB" id="3727779at2"/>
<evidence type="ECO:0000313" key="2">
    <source>
        <dbReference type="Proteomes" id="UP000277498"/>
    </source>
</evidence>
<reference evidence="1 2" key="1">
    <citation type="submission" date="2018-11" db="EMBL/GenBank/DDBJ databases">
        <authorList>
            <person name="Criscuolo A."/>
        </authorList>
    </citation>
    <scope>NUCLEOTIDE SEQUENCE [LARGE SCALE GENOMIC DNA]</scope>
    <source>
        <strain evidence="1">ACIP111625</strain>
    </source>
</reference>
<dbReference type="InterPro" id="IPR051490">
    <property type="entry name" value="THEM6_lcsJ_thioesterase"/>
</dbReference>
<dbReference type="SUPFAM" id="SSF54637">
    <property type="entry name" value="Thioesterase/thiol ester dehydrase-isomerase"/>
    <property type="match status" value="1"/>
</dbReference>
<dbReference type="PANTHER" id="PTHR12475:SF4">
    <property type="entry name" value="PROTEIN THEM6"/>
    <property type="match status" value="1"/>
</dbReference>
<protein>
    <recommendedName>
        <fullName evidence="3">Thioesterase superfamily protein</fullName>
    </recommendedName>
</protein>
<evidence type="ECO:0000313" key="1">
    <source>
        <dbReference type="EMBL" id="VDC27271.1"/>
    </source>
</evidence>
<keyword evidence="2" id="KW-1185">Reference proteome</keyword>
<dbReference type="CDD" id="cd00586">
    <property type="entry name" value="4HBT"/>
    <property type="match status" value="1"/>
</dbReference>